<feature type="chain" id="PRO_5041424522" evidence="1">
    <location>
        <begin position="19"/>
        <end position="77"/>
    </location>
</feature>
<name>A0AA39GWM8_9BILA</name>
<evidence type="ECO:0000313" key="3">
    <source>
        <dbReference type="Proteomes" id="UP001175271"/>
    </source>
</evidence>
<organism evidence="2 3">
    <name type="scientific">Steinernema hermaphroditum</name>
    <dbReference type="NCBI Taxonomy" id="289476"/>
    <lineage>
        <taxon>Eukaryota</taxon>
        <taxon>Metazoa</taxon>
        <taxon>Ecdysozoa</taxon>
        <taxon>Nematoda</taxon>
        <taxon>Chromadorea</taxon>
        <taxon>Rhabditida</taxon>
        <taxon>Tylenchina</taxon>
        <taxon>Panagrolaimomorpha</taxon>
        <taxon>Strongyloidoidea</taxon>
        <taxon>Steinernematidae</taxon>
        <taxon>Steinernema</taxon>
    </lineage>
</organism>
<dbReference type="Proteomes" id="UP001175271">
    <property type="component" value="Unassembled WGS sequence"/>
</dbReference>
<gene>
    <name evidence="2" type="ORF">QR680_000966</name>
</gene>
<feature type="signal peptide" evidence="1">
    <location>
        <begin position="1"/>
        <end position="18"/>
    </location>
</feature>
<keyword evidence="1" id="KW-0732">Signal</keyword>
<dbReference type="EMBL" id="JAUCMV010000005">
    <property type="protein sequence ID" value="KAK0394851.1"/>
    <property type="molecule type" value="Genomic_DNA"/>
</dbReference>
<dbReference type="AlphaFoldDB" id="A0AA39GWM8"/>
<reference evidence="2" key="1">
    <citation type="submission" date="2023-06" db="EMBL/GenBank/DDBJ databases">
        <title>Genomic analysis of the entomopathogenic nematode Steinernema hermaphroditum.</title>
        <authorList>
            <person name="Schwarz E.M."/>
            <person name="Heppert J.K."/>
            <person name="Baniya A."/>
            <person name="Schwartz H.T."/>
            <person name="Tan C.-H."/>
            <person name="Antoshechkin I."/>
            <person name="Sternberg P.W."/>
            <person name="Goodrich-Blair H."/>
            <person name="Dillman A.R."/>
        </authorList>
    </citation>
    <scope>NUCLEOTIDE SEQUENCE</scope>
    <source>
        <strain evidence="2">PS9179</strain>
        <tissue evidence="2">Whole animal</tissue>
    </source>
</reference>
<keyword evidence="3" id="KW-1185">Reference proteome</keyword>
<proteinExistence type="predicted"/>
<sequence>MSPRSLIVFFAVIALIYADGKTTTNSSGSSSSSSSSEEVIVSEQMEIFANITTGTDGNGTNSTTGKAIGPMLVFEQQ</sequence>
<evidence type="ECO:0000313" key="2">
    <source>
        <dbReference type="EMBL" id="KAK0394851.1"/>
    </source>
</evidence>
<accession>A0AA39GWM8</accession>
<protein>
    <submittedName>
        <fullName evidence="2">Uncharacterized protein</fullName>
    </submittedName>
</protein>
<comment type="caution">
    <text evidence="2">The sequence shown here is derived from an EMBL/GenBank/DDBJ whole genome shotgun (WGS) entry which is preliminary data.</text>
</comment>
<evidence type="ECO:0000256" key="1">
    <source>
        <dbReference type="SAM" id="SignalP"/>
    </source>
</evidence>